<dbReference type="SUPFAM" id="SSF56112">
    <property type="entry name" value="Protein kinase-like (PK-like)"/>
    <property type="match status" value="1"/>
</dbReference>
<dbReference type="InterPro" id="IPR017441">
    <property type="entry name" value="Protein_kinase_ATP_BS"/>
</dbReference>
<dbReference type="Gene3D" id="1.10.510.10">
    <property type="entry name" value="Transferase(Phosphotransferase) domain 1"/>
    <property type="match status" value="1"/>
</dbReference>
<dbReference type="PANTHER" id="PTHR45998">
    <property type="entry name" value="SERINE/THREONINE-PROTEIN KINASE 16"/>
    <property type="match status" value="1"/>
</dbReference>
<dbReference type="GO" id="GO:0004674">
    <property type="term" value="F:protein serine/threonine kinase activity"/>
    <property type="evidence" value="ECO:0007669"/>
    <property type="project" value="UniProtKB-KW"/>
</dbReference>
<dbReference type="GO" id="GO:0032889">
    <property type="term" value="P:regulation of vacuole fusion, non-autophagic"/>
    <property type="evidence" value="ECO:0007669"/>
    <property type="project" value="TreeGrafter"/>
</dbReference>
<keyword evidence="6 9" id="KW-0067">ATP-binding</keyword>
<name>A0AAN6P8C7_9PEZI</name>
<evidence type="ECO:0000256" key="3">
    <source>
        <dbReference type="ARBA" id="ARBA00022679"/>
    </source>
</evidence>
<evidence type="ECO:0000256" key="5">
    <source>
        <dbReference type="ARBA" id="ARBA00022777"/>
    </source>
</evidence>
<evidence type="ECO:0000256" key="1">
    <source>
        <dbReference type="ARBA" id="ARBA00012513"/>
    </source>
</evidence>
<feature type="domain" description="Protein kinase" evidence="12">
    <location>
        <begin position="32"/>
        <end position="399"/>
    </location>
</feature>
<dbReference type="GO" id="GO:0005794">
    <property type="term" value="C:Golgi apparatus"/>
    <property type="evidence" value="ECO:0007669"/>
    <property type="project" value="TreeGrafter"/>
</dbReference>
<organism evidence="13 14">
    <name type="scientific">Parachaetomium inaequale</name>
    <dbReference type="NCBI Taxonomy" id="2588326"/>
    <lineage>
        <taxon>Eukaryota</taxon>
        <taxon>Fungi</taxon>
        <taxon>Dikarya</taxon>
        <taxon>Ascomycota</taxon>
        <taxon>Pezizomycotina</taxon>
        <taxon>Sordariomycetes</taxon>
        <taxon>Sordariomycetidae</taxon>
        <taxon>Sordariales</taxon>
        <taxon>Chaetomiaceae</taxon>
        <taxon>Parachaetomium</taxon>
    </lineage>
</organism>
<sequence>MAQVFFDLLTSFGSCLNCFPSSPTLKINSRSFKILRLLGEGGFSYVYLVQDTSTSELFALKKIRCPFGAESVAQAMKEVDAYKLFAHSPGVIHSVDYSIATERGSGEQSKTVYVLLPYYRRGNLQDMINANLVNHARFPEKRLMLLFLGVCRAMRDMHLYRVAGGGGGERMEMRVDGVDENVRAKGTRAADEDDETEQQRPFLTEDERMPTATPGAMRSYAHRDIKPANIMISDSGTDPVIMDLGSVAVSPLPITSRSLAIATQDTAAEHSTMPYRAPELFDVKTGTVIDTKVDIWSLGCTLYACLVGKSPFEMRSDETGGSLSICVLSGDWRFPDEGPGGKPKAKGKGPAAGGSNAAAGAEDEAISEPIREVVRRCLKVEPSERPDIDELIEMVERVVEELPEDGSA</sequence>
<dbReference type="AlphaFoldDB" id="A0AAN6P8C7"/>
<dbReference type="PROSITE" id="PS00107">
    <property type="entry name" value="PROTEIN_KINASE_ATP"/>
    <property type="match status" value="1"/>
</dbReference>
<comment type="catalytic activity">
    <reaction evidence="7">
        <text>L-threonyl-[protein] + ATP = O-phospho-L-threonyl-[protein] + ADP + H(+)</text>
        <dbReference type="Rhea" id="RHEA:46608"/>
        <dbReference type="Rhea" id="RHEA-COMP:11060"/>
        <dbReference type="Rhea" id="RHEA-COMP:11605"/>
        <dbReference type="ChEBI" id="CHEBI:15378"/>
        <dbReference type="ChEBI" id="CHEBI:30013"/>
        <dbReference type="ChEBI" id="CHEBI:30616"/>
        <dbReference type="ChEBI" id="CHEBI:61977"/>
        <dbReference type="ChEBI" id="CHEBI:456216"/>
        <dbReference type="EC" id="2.7.11.1"/>
    </reaction>
</comment>
<reference evidence="14" key="1">
    <citation type="journal article" date="2023" name="Mol. Phylogenet. Evol.">
        <title>Genome-scale phylogeny and comparative genomics of the fungal order Sordariales.</title>
        <authorList>
            <person name="Hensen N."/>
            <person name="Bonometti L."/>
            <person name="Westerberg I."/>
            <person name="Brannstrom I.O."/>
            <person name="Guillou S."/>
            <person name="Cros-Aarteil S."/>
            <person name="Calhoun S."/>
            <person name="Haridas S."/>
            <person name="Kuo A."/>
            <person name="Mondo S."/>
            <person name="Pangilinan J."/>
            <person name="Riley R."/>
            <person name="LaButti K."/>
            <person name="Andreopoulos B."/>
            <person name="Lipzen A."/>
            <person name="Chen C."/>
            <person name="Yan M."/>
            <person name="Daum C."/>
            <person name="Ng V."/>
            <person name="Clum A."/>
            <person name="Steindorff A."/>
            <person name="Ohm R.A."/>
            <person name="Martin F."/>
            <person name="Silar P."/>
            <person name="Natvig D.O."/>
            <person name="Lalanne C."/>
            <person name="Gautier V."/>
            <person name="Ament-Velasquez S.L."/>
            <person name="Kruys A."/>
            <person name="Hutchinson M.I."/>
            <person name="Powell A.J."/>
            <person name="Barry K."/>
            <person name="Miller A.N."/>
            <person name="Grigoriev I.V."/>
            <person name="Debuchy R."/>
            <person name="Gladieux P."/>
            <person name="Hiltunen Thoren M."/>
            <person name="Johannesson H."/>
        </authorList>
    </citation>
    <scope>NUCLEOTIDE SEQUENCE [LARGE SCALE GENOMIC DNA]</scope>
    <source>
        <strain evidence="14">CBS 284.82</strain>
    </source>
</reference>
<evidence type="ECO:0000256" key="6">
    <source>
        <dbReference type="ARBA" id="ARBA00022840"/>
    </source>
</evidence>
<accession>A0AAN6P8C7</accession>
<dbReference type="EMBL" id="MU854860">
    <property type="protein sequence ID" value="KAK4031337.1"/>
    <property type="molecule type" value="Genomic_DNA"/>
</dbReference>
<proteinExistence type="inferred from homology"/>
<evidence type="ECO:0000259" key="12">
    <source>
        <dbReference type="PROSITE" id="PS50011"/>
    </source>
</evidence>
<dbReference type="GO" id="GO:0006624">
    <property type="term" value="P:vacuolar protein processing"/>
    <property type="evidence" value="ECO:0007669"/>
    <property type="project" value="TreeGrafter"/>
</dbReference>
<comment type="similarity">
    <text evidence="10">Belongs to the protein kinase superfamily.</text>
</comment>
<evidence type="ECO:0000256" key="2">
    <source>
        <dbReference type="ARBA" id="ARBA00022527"/>
    </source>
</evidence>
<dbReference type="InterPro" id="IPR052239">
    <property type="entry name" value="Ser/Thr-specific_kinases"/>
</dbReference>
<dbReference type="PANTHER" id="PTHR45998:SF2">
    <property type="entry name" value="SERINE_THREONINE-PROTEIN KINASE 16"/>
    <property type="match status" value="1"/>
</dbReference>
<dbReference type="GO" id="GO:0005524">
    <property type="term" value="F:ATP binding"/>
    <property type="evidence" value="ECO:0007669"/>
    <property type="project" value="UniProtKB-UniRule"/>
</dbReference>
<gene>
    <name evidence="13" type="ORF">C8A01DRAFT_42200</name>
</gene>
<evidence type="ECO:0000256" key="8">
    <source>
        <dbReference type="ARBA" id="ARBA00048679"/>
    </source>
</evidence>
<dbReference type="Gene3D" id="3.30.200.20">
    <property type="entry name" value="Phosphorylase Kinase, domain 1"/>
    <property type="match status" value="1"/>
</dbReference>
<evidence type="ECO:0000313" key="13">
    <source>
        <dbReference type="EMBL" id="KAK4031337.1"/>
    </source>
</evidence>
<comment type="catalytic activity">
    <reaction evidence="8">
        <text>L-seryl-[protein] + ATP = O-phospho-L-seryl-[protein] + ADP + H(+)</text>
        <dbReference type="Rhea" id="RHEA:17989"/>
        <dbReference type="Rhea" id="RHEA-COMP:9863"/>
        <dbReference type="Rhea" id="RHEA-COMP:11604"/>
        <dbReference type="ChEBI" id="CHEBI:15378"/>
        <dbReference type="ChEBI" id="CHEBI:29999"/>
        <dbReference type="ChEBI" id="CHEBI:30616"/>
        <dbReference type="ChEBI" id="CHEBI:83421"/>
        <dbReference type="ChEBI" id="CHEBI:456216"/>
        <dbReference type="EC" id="2.7.11.1"/>
    </reaction>
</comment>
<keyword evidence="3" id="KW-0808">Transferase</keyword>
<dbReference type="PROSITE" id="PS00108">
    <property type="entry name" value="PROTEIN_KINASE_ST"/>
    <property type="match status" value="1"/>
</dbReference>
<dbReference type="PROSITE" id="PS50011">
    <property type="entry name" value="PROTEIN_KINASE_DOM"/>
    <property type="match status" value="1"/>
</dbReference>
<keyword evidence="2 10" id="KW-0723">Serine/threonine-protein kinase</keyword>
<feature type="region of interest" description="Disordered" evidence="11">
    <location>
        <begin position="336"/>
        <end position="365"/>
    </location>
</feature>
<evidence type="ECO:0000256" key="4">
    <source>
        <dbReference type="ARBA" id="ARBA00022741"/>
    </source>
</evidence>
<dbReference type="InterPro" id="IPR008271">
    <property type="entry name" value="Ser/Thr_kinase_AS"/>
</dbReference>
<keyword evidence="14" id="KW-1185">Reference proteome</keyword>
<dbReference type="Pfam" id="PF00069">
    <property type="entry name" value="Pkinase"/>
    <property type="match status" value="2"/>
</dbReference>
<dbReference type="FunFam" id="1.10.510.10:FF:000550">
    <property type="entry name" value="Serine/threonine kinase 16"/>
    <property type="match status" value="1"/>
</dbReference>
<evidence type="ECO:0000256" key="10">
    <source>
        <dbReference type="RuleBase" id="RU000304"/>
    </source>
</evidence>
<evidence type="ECO:0000256" key="9">
    <source>
        <dbReference type="PROSITE-ProRule" id="PRU10141"/>
    </source>
</evidence>
<dbReference type="GO" id="GO:0005773">
    <property type="term" value="C:vacuole"/>
    <property type="evidence" value="ECO:0007669"/>
    <property type="project" value="GOC"/>
</dbReference>
<dbReference type="FunFam" id="3.30.200.20:FF:000374">
    <property type="entry name" value="Serine/threonine protein kinase"/>
    <property type="match status" value="1"/>
</dbReference>
<keyword evidence="5 13" id="KW-0418">Kinase</keyword>
<feature type="region of interest" description="Disordered" evidence="11">
    <location>
        <begin position="184"/>
        <end position="203"/>
    </location>
</feature>
<dbReference type="SMART" id="SM00220">
    <property type="entry name" value="S_TKc"/>
    <property type="match status" value="1"/>
</dbReference>
<dbReference type="EC" id="2.7.11.1" evidence="1"/>
<protein>
    <recommendedName>
        <fullName evidence="1">non-specific serine/threonine protein kinase</fullName>
        <ecNumber evidence="1">2.7.11.1</ecNumber>
    </recommendedName>
</protein>
<evidence type="ECO:0000256" key="7">
    <source>
        <dbReference type="ARBA" id="ARBA00047899"/>
    </source>
</evidence>
<dbReference type="Proteomes" id="UP001303115">
    <property type="component" value="Unassembled WGS sequence"/>
</dbReference>
<dbReference type="InterPro" id="IPR000719">
    <property type="entry name" value="Prot_kinase_dom"/>
</dbReference>
<feature type="binding site" evidence="9">
    <location>
        <position position="61"/>
    </location>
    <ligand>
        <name>ATP</name>
        <dbReference type="ChEBI" id="CHEBI:30616"/>
    </ligand>
</feature>
<comment type="caution">
    <text evidence="13">The sequence shown here is derived from an EMBL/GenBank/DDBJ whole genome shotgun (WGS) entry which is preliminary data.</text>
</comment>
<dbReference type="CDD" id="cd13986">
    <property type="entry name" value="STKc_16"/>
    <property type="match status" value="1"/>
</dbReference>
<dbReference type="InterPro" id="IPR011009">
    <property type="entry name" value="Kinase-like_dom_sf"/>
</dbReference>
<keyword evidence="4 9" id="KW-0547">Nucleotide-binding</keyword>
<evidence type="ECO:0000313" key="14">
    <source>
        <dbReference type="Proteomes" id="UP001303115"/>
    </source>
</evidence>
<evidence type="ECO:0000256" key="11">
    <source>
        <dbReference type="SAM" id="MobiDB-lite"/>
    </source>
</evidence>